<evidence type="ECO:0000256" key="7">
    <source>
        <dbReference type="ARBA" id="ARBA00022801"/>
    </source>
</evidence>
<feature type="active site" description="Nucleophile" evidence="9">
    <location>
        <position position="117"/>
    </location>
</feature>
<dbReference type="Proteomes" id="UP000245119">
    <property type="component" value="Linkage Group LG5"/>
</dbReference>
<dbReference type="GO" id="GO:0004177">
    <property type="term" value="F:aminopeptidase activity"/>
    <property type="evidence" value="ECO:0007669"/>
    <property type="project" value="UniProtKB-UniRule"/>
</dbReference>
<evidence type="ECO:0000256" key="10">
    <source>
        <dbReference type="RuleBase" id="RU003421"/>
    </source>
</evidence>
<keyword evidence="5 8" id="KW-0963">Cytoplasm</keyword>
<dbReference type="STRING" id="400727.A0A2T7PAA9"/>
<evidence type="ECO:0000313" key="13">
    <source>
        <dbReference type="Proteomes" id="UP000245119"/>
    </source>
</evidence>
<keyword evidence="13" id="KW-1185">Reference proteome</keyword>
<proteinExistence type="inferred from homology"/>
<dbReference type="InterPro" id="IPR000073">
    <property type="entry name" value="AB_hydrolase_1"/>
</dbReference>
<comment type="subcellular location">
    <subcellularLocation>
        <location evidence="2 8">Cytoplasm</location>
    </subcellularLocation>
</comment>
<dbReference type="GO" id="GO:0006508">
    <property type="term" value="P:proteolysis"/>
    <property type="evidence" value="ECO:0007669"/>
    <property type="project" value="UniProtKB-KW"/>
</dbReference>
<dbReference type="Pfam" id="PF00561">
    <property type="entry name" value="Abhydrolase_1"/>
    <property type="match status" value="1"/>
</dbReference>
<dbReference type="SUPFAM" id="SSF53474">
    <property type="entry name" value="alpha/beta-Hydrolases"/>
    <property type="match status" value="1"/>
</dbReference>
<dbReference type="PRINTS" id="PR00793">
    <property type="entry name" value="PROAMNOPTASE"/>
</dbReference>
<dbReference type="PIRSF" id="PIRSF006431">
    <property type="entry name" value="Pept_S33"/>
    <property type="match status" value="1"/>
</dbReference>
<accession>A0A2T7PAA9</accession>
<comment type="catalytic activity">
    <reaction evidence="1 8 10">
        <text>Release of N-terminal proline from a peptide.</text>
        <dbReference type="EC" id="3.4.11.5"/>
    </reaction>
</comment>
<dbReference type="InterPro" id="IPR029058">
    <property type="entry name" value="AB_hydrolase_fold"/>
</dbReference>
<dbReference type="GO" id="GO:0005737">
    <property type="term" value="C:cytoplasm"/>
    <property type="evidence" value="ECO:0007669"/>
    <property type="project" value="UniProtKB-SubCell"/>
</dbReference>
<keyword evidence="6 8" id="KW-0645">Protease</keyword>
<dbReference type="Gene3D" id="3.40.50.1820">
    <property type="entry name" value="alpha/beta hydrolase"/>
    <property type="match status" value="1"/>
</dbReference>
<comment type="similarity">
    <text evidence="3 8 10">Belongs to the peptidase S33 family.</text>
</comment>
<evidence type="ECO:0000256" key="8">
    <source>
        <dbReference type="PIRNR" id="PIRNR006431"/>
    </source>
</evidence>
<evidence type="ECO:0000256" key="1">
    <source>
        <dbReference type="ARBA" id="ARBA00001585"/>
    </source>
</evidence>
<dbReference type="PANTHER" id="PTHR43722:SF1">
    <property type="entry name" value="PROLINE IMINOPEPTIDASE"/>
    <property type="match status" value="1"/>
</dbReference>
<comment type="caution">
    <text evidence="12">The sequence shown here is derived from an EMBL/GenBank/DDBJ whole genome shotgun (WGS) entry which is preliminary data.</text>
</comment>
<feature type="active site" description="Proton donor" evidence="9">
    <location>
        <position position="303"/>
    </location>
</feature>
<feature type="active site" evidence="9">
    <location>
        <position position="275"/>
    </location>
</feature>
<evidence type="ECO:0000313" key="12">
    <source>
        <dbReference type="EMBL" id="PVD30349.1"/>
    </source>
</evidence>
<sequence length="324" mass="36910">MDMAKKPLRDLYPESEPYDSGWLQVSDIHKLSYQQYGNSKGKAAVFLHGGPGAGVGPCDHRFFDPEVYRVILFDQRGAGKSTPAGELKENTTWDLVEDIEKLRKHLNIDRWVVFGGSWGSALSLAYAQAHPSRVKALVLRGIFTVRRKELEWLYEDKGGACMVYPDCFAAYKNFIPHAEQKDLLHAYYRRLISDDEKVRIDAAKHYARWEMSLGALLGDEEGLKDAEKDEWSQQFSRIGCHYFINGGFFVSDTQLLDNVDKIRHIPATIVQGRYDIVCPTETAWLLHKCWPEAEFFIVQDAGHLAYEPGITSRLVEAADKYKSL</sequence>
<dbReference type="NCBIfam" id="TIGR01249">
    <property type="entry name" value="pro_imino_pep_1"/>
    <property type="match status" value="1"/>
</dbReference>
<evidence type="ECO:0000259" key="11">
    <source>
        <dbReference type="Pfam" id="PF00561"/>
    </source>
</evidence>
<keyword evidence="4 8" id="KW-0031">Aminopeptidase</keyword>
<protein>
    <recommendedName>
        <fullName evidence="8 10">Proline iminopeptidase</fullName>
        <shortName evidence="8">PIP</shortName>
        <ecNumber evidence="8 10">3.4.11.5</ecNumber>
    </recommendedName>
    <alternativeName>
        <fullName evidence="8">Prolyl aminopeptidase</fullName>
    </alternativeName>
</protein>
<gene>
    <name evidence="12" type="ORF">C0Q70_09613</name>
</gene>
<dbReference type="AlphaFoldDB" id="A0A2T7PAA9"/>
<dbReference type="InterPro" id="IPR002410">
    <property type="entry name" value="Peptidase_S33"/>
</dbReference>
<dbReference type="PANTHER" id="PTHR43722">
    <property type="entry name" value="PROLINE IMINOPEPTIDASE"/>
    <property type="match status" value="1"/>
</dbReference>
<dbReference type="OrthoDB" id="10249433at2759"/>
<feature type="domain" description="AB hydrolase-1" evidence="11">
    <location>
        <begin position="45"/>
        <end position="307"/>
    </location>
</feature>
<evidence type="ECO:0000256" key="4">
    <source>
        <dbReference type="ARBA" id="ARBA00022438"/>
    </source>
</evidence>
<dbReference type="EC" id="3.4.11.5" evidence="8 10"/>
<dbReference type="InterPro" id="IPR005944">
    <property type="entry name" value="Pro_iminopeptidase"/>
</dbReference>
<evidence type="ECO:0000256" key="3">
    <source>
        <dbReference type="ARBA" id="ARBA00010088"/>
    </source>
</evidence>
<dbReference type="EMBL" id="PZQS01000005">
    <property type="protein sequence ID" value="PVD30349.1"/>
    <property type="molecule type" value="Genomic_DNA"/>
</dbReference>
<keyword evidence="7 8" id="KW-0378">Hydrolase</keyword>
<evidence type="ECO:0000256" key="6">
    <source>
        <dbReference type="ARBA" id="ARBA00022670"/>
    </source>
</evidence>
<organism evidence="12 13">
    <name type="scientific">Pomacea canaliculata</name>
    <name type="common">Golden apple snail</name>
    <dbReference type="NCBI Taxonomy" id="400727"/>
    <lineage>
        <taxon>Eukaryota</taxon>
        <taxon>Metazoa</taxon>
        <taxon>Spiralia</taxon>
        <taxon>Lophotrochozoa</taxon>
        <taxon>Mollusca</taxon>
        <taxon>Gastropoda</taxon>
        <taxon>Caenogastropoda</taxon>
        <taxon>Architaenioglossa</taxon>
        <taxon>Ampullarioidea</taxon>
        <taxon>Ampullariidae</taxon>
        <taxon>Pomacea</taxon>
    </lineage>
</organism>
<name>A0A2T7PAA9_POMCA</name>
<reference evidence="12 13" key="1">
    <citation type="submission" date="2018-04" db="EMBL/GenBank/DDBJ databases">
        <title>The genome of golden apple snail Pomacea canaliculata provides insight into stress tolerance and invasive adaptation.</title>
        <authorList>
            <person name="Liu C."/>
            <person name="Liu B."/>
            <person name="Ren Y."/>
            <person name="Zhang Y."/>
            <person name="Wang H."/>
            <person name="Li S."/>
            <person name="Jiang F."/>
            <person name="Yin L."/>
            <person name="Zhang G."/>
            <person name="Qian W."/>
            <person name="Fan W."/>
        </authorList>
    </citation>
    <scope>NUCLEOTIDE SEQUENCE [LARGE SCALE GENOMIC DNA]</scope>
    <source>
        <strain evidence="12">SZHN2017</strain>
        <tissue evidence="12">Muscle</tissue>
    </source>
</reference>
<evidence type="ECO:0000256" key="5">
    <source>
        <dbReference type="ARBA" id="ARBA00022490"/>
    </source>
</evidence>
<dbReference type="PRINTS" id="PR00111">
    <property type="entry name" value="ABHYDROLASE"/>
</dbReference>
<evidence type="ECO:0000256" key="9">
    <source>
        <dbReference type="PIRSR" id="PIRSR006431-1"/>
    </source>
</evidence>
<evidence type="ECO:0000256" key="2">
    <source>
        <dbReference type="ARBA" id="ARBA00004496"/>
    </source>
</evidence>